<evidence type="ECO:0000256" key="1">
    <source>
        <dbReference type="SAM" id="MobiDB-lite"/>
    </source>
</evidence>
<evidence type="ECO:0000313" key="3">
    <source>
        <dbReference type="WBParaSite" id="Pan_g6773.t1"/>
    </source>
</evidence>
<dbReference type="Proteomes" id="UP000492821">
    <property type="component" value="Unassembled WGS sequence"/>
</dbReference>
<keyword evidence="2" id="KW-1185">Reference proteome</keyword>
<evidence type="ECO:0000313" key="2">
    <source>
        <dbReference type="Proteomes" id="UP000492821"/>
    </source>
</evidence>
<protein>
    <submittedName>
        <fullName evidence="3">DUF5727 domain-containing protein</fullName>
    </submittedName>
</protein>
<feature type="region of interest" description="Disordered" evidence="1">
    <location>
        <begin position="1"/>
        <end position="23"/>
    </location>
</feature>
<proteinExistence type="predicted"/>
<organism evidence="2 3">
    <name type="scientific">Panagrellus redivivus</name>
    <name type="common">Microworm</name>
    <dbReference type="NCBI Taxonomy" id="6233"/>
    <lineage>
        <taxon>Eukaryota</taxon>
        <taxon>Metazoa</taxon>
        <taxon>Ecdysozoa</taxon>
        <taxon>Nematoda</taxon>
        <taxon>Chromadorea</taxon>
        <taxon>Rhabditida</taxon>
        <taxon>Tylenchina</taxon>
        <taxon>Panagrolaimomorpha</taxon>
        <taxon>Panagrolaimoidea</taxon>
        <taxon>Panagrolaimidae</taxon>
        <taxon>Panagrellus</taxon>
    </lineage>
</organism>
<sequence length="452" mass="51558">MDHVTLGEKEDNNEQGGVSTGSAFRAPPLSRWLAACSLSNHRPRVITVSEGQVRFEKWMTMILQINKRKNNDKLRTKTQCLWLKKANIKPVDLFCYFFIEIDVVFMSSDPSRPLAFDLVNAYIITVTVTSKLLPGCEFEIDSGEIYCDFTRAAPIGRRNVCAFTVTSKLRPGGEFEINCDFTRTAPIGRRNVYAFKSAEVNIVLCLDVILWVYAVKYPQKEGSLSFREIIIASVNEDLDDTENQCFTKETSLELSKEIILFDFGIVFDENEVHIRPVDLFCHFFIEIDVVFMSSDPSWPLAFDLVNAYIITVEKRPQLVYNCLSAITSKLLPDGEFEIDSGEINCDFTRAAPIGRRNVYAFVIPKPDRSPPRYSQRQQASNCRKEVSLSFREIIIASVNEDLDDTENQCFTRETSFELSKEIISIPNETLRVFVGDKDHEIDFCQKDGLPKN</sequence>
<dbReference type="WBParaSite" id="Pan_g6773.t1">
    <property type="protein sequence ID" value="Pan_g6773.t1"/>
    <property type="gene ID" value="Pan_g6773"/>
</dbReference>
<dbReference type="AlphaFoldDB" id="A0A7E4W5Z5"/>
<name>A0A7E4W5Z5_PANRE</name>
<reference evidence="2" key="1">
    <citation type="journal article" date="2013" name="Genetics">
        <title>The draft genome and transcriptome of Panagrellus redivivus are shaped by the harsh demands of a free-living lifestyle.</title>
        <authorList>
            <person name="Srinivasan J."/>
            <person name="Dillman A.R."/>
            <person name="Macchietto M.G."/>
            <person name="Heikkinen L."/>
            <person name="Lakso M."/>
            <person name="Fracchia K.M."/>
            <person name="Antoshechkin I."/>
            <person name="Mortazavi A."/>
            <person name="Wong G."/>
            <person name="Sternberg P.W."/>
        </authorList>
    </citation>
    <scope>NUCLEOTIDE SEQUENCE [LARGE SCALE GENOMIC DNA]</scope>
    <source>
        <strain evidence="2">MT8872</strain>
    </source>
</reference>
<accession>A0A7E4W5Z5</accession>
<reference evidence="3" key="2">
    <citation type="submission" date="2020-10" db="UniProtKB">
        <authorList>
            <consortium name="WormBaseParasite"/>
        </authorList>
    </citation>
    <scope>IDENTIFICATION</scope>
</reference>
<feature type="compositionally biased region" description="Basic and acidic residues" evidence="1">
    <location>
        <begin position="1"/>
        <end position="12"/>
    </location>
</feature>